<dbReference type="AlphaFoldDB" id="A0AAD8JGG8"/>
<keyword evidence="2" id="KW-1185">Reference proteome</keyword>
<accession>A0AAD8JGG8</accession>
<organism evidence="1 2">
    <name type="scientific">Heracleum sosnowskyi</name>
    <dbReference type="NCBI Taxonomy" id="360622"/>
    <lineage>
        <taxon>Eukaryota</taxon>
        <taxon>Viridiplantae</taxon>
        <taxon>Streptophyta</taxon>
        <taxon>Embryophyta</taxon>
        <taxon>Tracheophyta</taxon>
        <taxon>Spermatophyta</taxon>
        <taxon>Magnoliopsida</taxon>
        <taxon>eudicotyledons</taxon>
        <taxon>Gunneridae</taxon>
        <taxon>Pentapetalae</taxon>
        <taxon>asterids</taxon>
        <taxon>campanulids</taxon>
        <taxon>Apiales</taxon>
        <taxon>Apiaceae</taxon>
        <taxon>Apioideae</taxon>
        <taxon>apioid superclade</taxon>
        <taxon>Tordylieae</taxon>
        <taxon>Tordyliinae</taxon>
        <taxon>Heracleum</taxon>
    </lineage>
</organism>
<gene>
    <name evidence="1" type="ORF">POM88_001751</name>
</gene>
<dbReference type="Proteomes" id="UP001237642">
    <property type="component" value="Unassembled WGS sequence"/>
</dbReference>
<reference evidence="1" key="1">
    <citation type="submission" date="2023-02" db="EMBL/GenBank/DDBJ databases">
        <title>Genome of toxic invasive species Heracleum sosnowskyi carries increased number of genes despite the absence of recent whole-genome duplications.</title>
        <authorList>
            <person name="Schelkunov M."/>
            <person name="Shtratnikova V."/>
            <person name="Makarenko M."/>
            <person name="Klepikova A."/>
            <person name="Omelchenko D."/>
            <person name="Novikova G."/>
            <person name="Obukhova E."/>
            <person name="Bogdanov V."/>
            <person name="Penin A."/>
            <person name="Logacheva M."/>
        </authorList>
    </citation>
    <scope>NUCLEOTIDE SEQUENCE</scope>
    <source>
        <strain evidence="1">Hsosn_3</strain>
        <tissue evidence="1">Leaf</tissue>
    </source>
</reference>
<proteinExistence type="predicted"/>
<dbReference type="PROSITE" id="PS51257">
    <property type="entry name" value="PROKAR_LIPOPROTEIN"/>
    <property type="match status" value="1"/>
</dbReference>
<evidence type="ECO:0000313" key="2">
    <source>
        <dbReference type="Proteomes" id="UP001237642"/>
    </source>
</evidence>
<protein>
    <submittedName>
        <fullName evidence="1">Uncharacterized protein</fullName>
    </submittedName>
</protein>
<sequence>MVTRPRYGGCINSHLAQSCCLFWNGSSWIGYIWCSCLFTDTLSPVNFVNLEIGSFRFDSRNRAFGLYQRNPQVCYAVAYLEDRTYSKLAPFGGFAFIAGWATLLF</sequence>
<evidence type="ECO:0000313" key="1">
    <source>
        <dbReference type="EMBL" id="KAK1402146.1"/>
    </source>
</evidence>
<reference evidence="1" key="2">
    <citation type="submission" date="2023-05" db="EMBL/GenBank/DDBJ databases">
        <authorList>
            <person name="Schelkunov M.I."/>
        </authorList>
    </citation>
    <scope>NUCLEOTIDE SEQUENCE</scope>
    <source>
        <strain evidence="1">Hsosn_3</strain>
        <tissue evidence="1">Leaf</tissue>
    </source>
</reference>
<dbReference type="EMBL" id="JAUIZM010000001">
    <property type="protein sequence ID" value="KAK1402146.1"/>
    <property type="molecule type" value="Genomic_DNA"/>
</dbReference>
<comment type="caution">
    <text evidence="1">The sequence shown here is derived from an EMBL/GenBank/DDBJ whole genome shotgun (WGS) entry which is preliminary data.</text>
</comment>
<name>A0AAD8JGG8_9APIA</name>